<dbReference type="AlphaFoldDB" id="W6QN02"/>
<dbReference type="Proteomes" id="UP000030686">
    <property type="component" value="Unassembled WGS sequence"/>
</dbReference>
<dbReference type="EMBL" id="HG792020">
    <property type="protein sequence ID" value="CDM37321.1"/>
    <property type="molecule type" value="Genomic_DNA"/>
</dbReference>
<reference evidence="2" key="1">
    <citation type="journal article" date="2014" name="Nat. Commun.">
        <title>Multiple recent horizontal transfers of a large genomic region in cheese making fungi.</title>
        <authorList>
            <person name="Cheeseman K."/>
            <person name="Ropars J."/>
            <person name="Renault P."/>
            <person name="Dupont J."/>
            <person name="Gouzy J."/>
            <person name="Branca A."/>
            <person name="Abraham A.L."/>
            <person name="Ceppi M."/>
            <person name="Conseiller E."/>
            <person name="Debuchy R."/>
            <person name="Malagnac F."/>
            <person name="Goarin A."/>
            <person name="Silar P."/>
            <person name="Lacoste S."/>
            <person name="Sallet E."/>
            <person name="Bensimon A."/>
            <person name="Giraud T."/>
            <person name="Brygoo Y."/>
        </authorList>
    </citation>
    <scope>NUCLEOTIDE SEQUENCE [LARGE SCALE GENOMIC DNA]</scope>
    <source>
        <strain evidence="2">FM164</strain>
    </source>
</reference>
<evidence type="ECO:0000256" key="1">
    <source>
        <dbReference type="SAM" id="MobiDB-lite"/>
    </source>
</evidence>
<accession>W6QN02</accession>
<organism evidence="2 3">
    <name type="scientific">Penicillium roqueforti (strain FM164)</name>
    <dbReference type="NCBI Taxonomy" id="1365484"/>
    <lineage>
        <taxon>Eukaryota</taxon>
        <taxon>Fungi</taxon>
        <taxon>Dikarya</taxon>
        <taxon>Ascomycota</taxon>
        <taxon>Pezizomycotina</taxon>
        <taxon>Eurotiomycetes</taxon>
        <taxon>Eurotiomycetidae</taxon>
        <taxon>Eurotiales</taxon>
        <taxon>Aspergillaceae</taxon>
        <taxon>Penicillium</taxon>
    </lineage>
</organism>
<gene>
    <name evidence="2" type="ORF">PROQFM164_S06g000282</name>
</gene>
<evidence type="ECO:0000313" key="3">
    <source>
        <dbReference type="Proteomes" id="UP000030686"/>
    </source>
</evidence>
<name>W6QN02_PENRF</name>
<protein>
    <submittedName>
        <fullName evidence="2">Uncharacterized protein</fullName>
    </submittedName>
</protein>
<keyword evidence="3" id="KW-1185">Reference proteome</keyword>
<feature type="region of interest" description="Disordered" evidence="1">
    <location>
        <begin position="162"/>
        <end position="205"/>
    </location>
</feature>
<evidence type="ECO:0000313" key="2">
    <source>
        <dbReference type="EMBL" id="CDM37321.1"/>
    </source>
</evidence>
<sequence length="205" mass="23635">MFHNSQESIEDPSRSLLGYVHYTFVNGSRNRQYRPAPGGRSNEIGWRIHLKRKARTTPKEWTDDPYFVCHLLALAQLKDRNRTVNPSKPITYTSRLLATHIHEKHFIILYEAQITSEVLNALSHWRDATTPIQWPTIKRKRIPYQPYDTFASRLIAEIRESRPSDSLSNISDGVDSVDEHGGERPYEPEDSGSSKMMRTSKEAGL</sequence>
<proteinExistence type="predicted"/>
<dbReference type="OrthoDB" id="5343483at2759"/>
<feature type="compositionally biased region" description="Basic and acidic residues" evidence="1">
    <location>
        <begin position="177"/>
        <end position="187"/>
    </location>
</feature>